<evidence type="ECO:0000256" key="1">
    <source>
        <dbReference type="ARBA" id="ARBA00008396"/>
    </source>
</evidence>
<comment type="similarity">
    <text evidence="1 4">Belongs to the HSP15 family.</text>
</comment>
<dbReference type="GO" id="GO:0043023">
    <property type="term" value="F:ribosomal large subunit binding"/>
    <property type="evidence" value="ECO:0007669"/>
    <property type="project" value="InterPro"/>
</dbReference>
<evidence type="ECO:0000256" key="3">
    <source>
        <dbReference type="ARBA" id="ARBA00023125"/>
    </source>
</evidence>
<protein>
    <recommendedName>
        <fullName evidence="4">Heat shock protein 15</fullName>
    </recommendedName>
</protein>
<comment type="caution">
    <text evidence="7">The sequence shown here is derived from an EMBL/GenBank/DDBJ whole genome shotgun (WGS) entry which is preliminary data.</text>
</comment>
<dbReference type="SMART" id="SM00363">
    <property type="entry name" value="S4"/>
    <property type="match status" value="1"/>
</dbReference>
<evidence type="ECO:0000256" key="2">
    <source>
        <dbReference type="ARBA" id="ARBA00022884"/>
    </source>
</evidence>
<gene>
    <name evidence="7" type="ORF">DBZ36_19260</name>
</gene>
<feature type="region of interest" description="Disordered" evidence="5">
    <location>
        <begin position="100"/>
        <end position="124"/>
    </location>
</feature>
<feature type="compositionally biased region" description="Basic residues" evidence="5">
    <location>
        <begin position="100"/>
        <end position="118"/>
    </location>
</feature>
<name>A0A420E674_9ALTE</name>
<proteinExistence type="inferred from homology"/>
<keyword evidence="8" id="KW-1185">Reference proteome</keyword>
<dbReference type="GO" id="GO:0034605">
    <property type="term" value="P:cellular response to heat"/>
    <property type="evidence" value="ECO:0007669"/>
    <property type="project" value="InterPro"/>
</dbReference>
<sequence>MKVRLDKWLWAARFYKTRGLATEMIAGGKVHYNEQRCKPSKTVDIGAEITLWQSNVRKTITVIALSDKRSQASIAQELYLETQGSIEKRNAEAEQRRLLAKHHRSEGRPDKKQRRKIIQFKSEQ</sequence>
<evidence type="ECO:0000256" key="5">
    <source>
        <dbReference type="SAM" id="MobiDB-lite"/>
    </source>
</evidence>
<dbReference type="CDD" id="cd00165">
    <property type="entry name" value="S4"/>
    <property type="match status" value="1"/>
</dbReference>
<dbReference type="RefSeq" id="WP_120356613.1">
    <property type="nucleotide sequence ID" value="NZ_RAQO01000012.1"/>
</dbReference>
<keyword evidence="2 4" id="KW-0694">RNA-binding</keyword>
<dbReference type="PIRSF" id="PIRSF016821">
    <property type="entry name" value="HSP15"/>
    <property type="match status" value="1"/>
</dbReference>
<evidence type="ECO:0000256" key="4">
    <source>
        <dbReference type="PIRNR" id="PIRNR016821"/>
    </source>
</evidence>
<evidence type="ECO:0000313" key="8">
    <source>
        <dbReference type="Proteomes" id="UP000286482"/>
    </source>
</evidence>
<dbReference type="SUPFAM" id="SSF55174">
    <property type="entry name" value="Alpha-L RNA-binding motif"/>
    <property type="match status" value="1"/>
</dbReference>
<dbReference type="PROSITE" id="PS50889">
    <property type="entry name" value="S4"/>
    <property type="match status" value="1"/>
</dbReference>
<dbReference type="Gene3D" id="3.10.290.10">
    <property type="entry name" value="RNA-binding S4 domain"/>
    <property type="match status" value="1"/>
</dbReference>
<dbReference type="Pfam" id="PF01479">
    <property type="entry name" value="S4"/>
    <property type="match status" value="1"/>
</dbReference>
<dbReference type="EMBL" id="RAQO01000012">
    <property type="protein sequence ID" value="RKF13200.1"/>
    <property type="molecule type" value="Genomic_DNA"/>
</dbReference>
<reference evidence="7 8" key="1">
    <citation type="submission" date="2018-09" db="EMBL/GenBank/DDBJ databases">
        <authorList>
            <person name="Wang Z."/>
        </authorList>
    </citation>
    <scope>NUCLEOTIDE SEQUENCE [LARGE SCALE GENOMIC DNA]</scope>
    <source>
        <strain evidence="7 8">ALS 81</strain>
    </source>
</reference>
<dbReference type="InterPro" id="IPR002942">
    <property type="entry name" value="S4_RNA-bd"/>
</dbReference>
<evidence type="ECO:0000313" key="7">
    <source>
        <dbReference type="EMBL" id="RKF13200.1"/>
    </source>
</evidence>
<dbReference type="InterPro" id="IPR036986">
    <property type="entry name" value="S4_RNA-bd_sf"/>
</dbReference>
<organism evidence="7 8">
    <name type="scientific">Alginatibacterium sediminis</name>
    <dbReference type="NCBI Taxonomy" id="2164068"/>
    <lineage>
        <taxon>Bacteria</taxon>
        <taxon>Pseudomonadati</taxon>
        <taxon>Pseudomonadota</taxon>
        <taxon>Gammaproteobacteria</taxon>
        <taxon>Alteromonadales</taxon>
        <taxon>Alteromonadaceae</taxon>
        <taxon>Alginatibacterium</taxon>
    </lineage>
</organism>
<dbReference type="Proteomes" id="UP000286482">
    <property type="component" value="Unassembled WGS sequence"/>
</dbReference>
<dbReference type="GO" id="GO:0003727">
    <property type="term" value="F:single-stranded RNA binding"/>
    <property type="evidence" value="ECO:0007669"/>
    <property type="project" value="InterPro"/>
</dbReference>
<keyword evidence="3 4" id="KW-0238">DNA-binding</keyword>
<dbReference type="GO" id="GO:0003677">
    <property type="term" value="F:DNA binding"/>
    <property type="evidence" value="ECO:0007669"/>
    <property type="project" value="UniProtKB-KW"/>
</dbReference>
<dbReference type="OrthoDB" id="9797176at2"/>
<dbReference type="InterPro" id="IPR025708">
    <property type="entry name" value="HSP15"/>
</dbReference>
<feature type="domain" description="RNA-binding S4" evidence="6">
    <location>
        <begin position="3"/>
        <end position="61"/>
    </location>
</feature>
<accession>A0A420E674</accession>
<dbReference type="AlphaFoldDB" id="A0A420E674"/>
<evidence type="ECO:0000259" key="6">
    <source>
        <dbReference type="SMART" id="SM00363"/>
    </source>
</evidence>